<protein>
    <recommendedName>
        <fullName evidence="3">FAR1 domain-containing protein</fullName>
    </recommendedName>
</protein>
<accession>A0AAV1AN05</accession>
<dbReference type="Proteomes" id="UP001157006">
    <property type="component" value="Chromosome 4"/>
</dbReference>
<name>A0AAV1AN05_VICFA</name>
<keyword evidence="2" id="KW-1185">Reference proteome</keyword>
<sequence>MREKWKICSKTLKVKYDDTGSRKYECPFKLRRYCRVDDKWQFNVIFGIHNHALDTKLQGHPIVCRLKPHEKVIISEMSIIKDAPKNILVDLKRKRSQSILNIRQVYNERYQQNMANIGLISEMQ</sequence>
<gene>
    <name evidence="1" type="ORF">VFH_IV153760</name>
</gene>
<evidence type="ECO:0000313" key="2">
    <source>
        <dbReference type="Proteomes" id="UP001157006"/>
    </source>
</evidence>
<reference evidence="1 2" key="1">
    <citation type="submission" date="2023-01" db="EMBL/GenBank/DDBJ databases">
        <authorList>
            <person name="Kreplak J."/>
        </authorList>
    </citation>
    <scope>NUCLEOTIDE SEQUENCE [LARGE SCALE GENOMIC DNA]</scope>
</reference>
<evidence type="ECO:0000313" key="1">
    <source>
        <dbReference type="EMBL" id="CAI8609857.1"/>
    </source>
</evidence>
<dbReference type="EMBL" id="OX451739">
    <property type="protein sequence ID" value="CAI8609857.1"/>
    <property type="molecule type" value="Genomic_DNA"/>
</dbReference>
<evidence type="ECO:0008006" key="3">
    <source>
        <dbReference type="Google" id="ProtNLM"/>
    </source>
</evidence>
<organism evidence="1 2">
    <name type="scientific">Vicia faba</name>
    <name type="common">Broad bean</name>
    <name type="synonym">Faba vulgaris</name>
    <dbReference type="NCBI Taxonomy" id="3906"/>
    <lineage>
        <taxon>Eukaryota</taxon>
        <taxon>Viridiplantae</taxon>
        <taxon>Streptophyta</taxon>
        <taxon>Embryophyta</taxon>
        <taxon>Tracheophyta</taxon>
        <taxon>Spermatophyta</taxon>
        <taxon>Magnoliopsida</taxon>
        <taxon>eudicotyledons</taxon>
        <taxon>Gunneridae</taxon>
        <taxon>Pentapetalae</taxon>
        <taxon>rosids</taxon>
        <taxon>fabids</taxon>
        <taxon>Fabales</taxon>
        <taxon>Fabaceae</taxon>
        <taxon>Papilionoideae</taxon>
        <taxon>50 kb inversion clade</taxon>
        <taxon>NPAAA clade</taxon>
        <taxon>Hologalegina</taxon>
        <taxon>IRL clade</taxon>
        <taxon>Fabeae</taxon>
        <taxon>Vicia</taxon>
    </lineage>
</organism>
<dbReference type="AlphaFoldDB" id="A0AAV1AN05"/>
<proteinExistence type="predicted"/>